<keyword evidence="1" id="KW-1185">Reference proteome</keyword>
<sequence length="96" mass="11310">MREVPPGGRVDVSPFCRSDFLTLLNFIYPTRMPIYRQRPQLEELVYRACQAGTWMQMIDYGNGHTVLREPRRTKICDLFIRLQMARRDLGGRSESM</sequence>
<evidence type="ECO:0000313" key="1">
    <source>
        <dbReference type="Proteomes" id="UP000887575"/>
    </source>
</evidence>
<accession>A0AAF3EKG2</accession>
<reference evidence="2" key="1">
    <citation type="submission" date="2024-02" db="UniProtKB">
        <authorList>
            <consortium name="WormBaseParasite"/>
        </authorList>
    </citation>
    <scope>IDENTIFICATION</scope>
</reference>
<dbReference type="AlphaFoldDB" id="A0AAF3EKG2"/>
<proteinExistence type="predicted"/>
<organism evidence="1 2">
    <name type="scientific">Mesorhabditis belari</name>
    <dbReference type="NCBI Taxonomy" id="2138241"/>
    <lineage>
        <taxon>Eukaryota</taxon>
        <taxon>Metazoa</taxon>
        <taxon>Ecdysozoa</taxon>
        <taxon>Nematoda</taxon>
        <taxon>Chromadorea</taxon>
        <taxon>Rhabditida</taxon>
        <taxon>Rhabditina</taxon>
        <taxon>Rhabditomorpha</taxon>
        <taxon>Rhabditoidea</taxon>
        <taxon>Rhabditidae</taxon>
        <taxon>Mesorhabditinae</taxon>
        <taxon>Mesorhabditis</taxon>
    </lineage>
</organism>
<protein>
    <submittedName>
        <fullName evidence="2">Uncharacterized protein</fullName>
    </submittedName>
</protein>
<dbReference type="Proteomes" id="UP000887575">
    <property type="component" value="Unassembled WGS sequence"/>
</dbReference>
<evidence type="ECO:0000313" key="2">
    <source>
        <dbReference type="WBParaSite" id="MBELARI_LOCUS14277"/>
    </source>
</evidence>
<name>A0AAF3EKG2_9BILA</name>
<dbReference type="WBParaSite" id="MBELARI_LOCUS14277">
    <property type="protein sequence ID" value="MBELARI_LOCUS14277"/>
    <property type="gene ID" value="MBELARI_LOCUS14277"/>
</dbReference>